<feature type="repeat" description="PPR" evidence="2">
    <location>
        <begin position="524"/>
        <end position="558"/>
    </location>
</feature>
<feature type="domain" description="DYW" evidence="3">
    <location>
        <begin position="739"/>
        <end position="831"/>
    </location>
</feature>
<dbReference type="Gramene" id="NC2G0005140.1">
    <property type="protein sequence ID" value="NC2G0005140.1:cds"/>
    <property type="gene ID" value="NC2G0005140"/>
</dbReference>
<gene>
    <name evidence="4" type="ORF">NYM_LOCUS11777</name>
</gene>
<dbReference type="InterPro" id="IPR046848">
    <property type="entry name" value="E_motif"/>
</dbReference>
<evidence type="ECO:0000313" key="4">
    <source>
        <dbReference type="EMBL" id="VVV94936.1"/>
    </source>
</evidence>
<evidence type="ECO:0000256" key="2">
    <source>
        <dbReference type="PROSITE-ProRule" id="PRU00708"/>
    </source>
</evidence>
<keyword evidence="1" id="KW-0677">Repeat</keyword>
<dbReference type="GO" id="GO:0003723">
    <property type="term" value="F:RNA binding"/>
    <property type="evidence" value="ECO:0007669"/>
    <property type="project" value="InterPro"/>
</dbReference>
<dbReference type="GO" id="GO:0009451">
    <property type="term" value="P:RNA modification"/>
    <property type="evidence" value="ECO:0007669"/>
    <property type="project" value="InterPro"/>
</dbReference>
<name>A0A5K1A044_9MAGN</name>
<dbReference type="EMBL" id="LR721780">
    <property type="protein sequence ID" value="VVV94936.1"/>
    <property type="molecule type" value="Genomic_DNA"/>
</dbReference>
<dbReference type="Pfam" id="PF20431">
    <property type="entry name" value="E_motif"/>
    <property type="match status" value="1"/>
</dbReference>
<dbReference type="FunFam" id="1.25.40.10:FF:000566">
    <property type="entry name" value="Pentatricopeptide repeat-containing protein"/>
    <property type="match status" value="1"/>
</dbReference>
<dbReference type="OMA" id="VYCKSSE"/>
<evidence type="ECO:0000259" key="3">
    <source>
        <dbReference type="Pfam" id="PF14432"/>
    </source>
</evidence>
<dbReference type="FunFam" id="1.25.40.10:FF:000442">
    <property type="entry name" value="Pentatricopeptide repeat-containing protein At3g49710"/>
    <property type="match status" value="1"/>
</dbReference>
<evidence type="ECO:0000256" key="1">
    <source>
        <dbReference type="ARBA" id="ARBA00022737"/>
    </source>
</evidence>
<dbReference type="Gene3D" id="1.25.40.10">
    <property type="entry name" value="Tetratricopeptide repeat domain"/>
    <property type="match status" value="6"/>
</dbReference>
<feature type="repeat" description="PPR" evidence="2">
    <location>
        <begin position="291"/>
        <end position="325"/>
    </location>
</feature>
<dbReference type="InterPro" id="IPR011990">
    <property type="entry name" value="TPR-like_helical_dom_sf"/>
</dbReference>
<dbReference type="Pfam" id="PF01535">
    <property type="entry name" value="PPR"/>
    <property type="match status" value="6"/>
</dbReference>
<reference evidence="4" key="1">
    <citation type="submission" date="2019-09" db="EMBL/GenBank/DDBJ databases">
        <authorList>
            <person name="Zhang L."/>
        </authorList>
    </citation>
    <scope>NUCLEOTIDE SEQUENCE</scope>
</reference>
<dbReference type="Pfam" id="PF13041">
    <property type="entry name" value="PPR_2"/>
    <property type="match status" value="4"/>
</dbReference>
<dbReference type="InterPro" id="IPR002885">
    <property type="entry name" value="PPR_rpt"/>
</dbReference>
<accession>A0A5K1A044</accession>
<feature type="repeat" description="PPR" evidence="2">
    <location>
        <begin position="423"/>
        <end position="457"/>
    </location>
</feature>
<feature type="repeat" description="PPR" evidence="2">
    <location>
        <begin position="260"/>
        <end position="290"/>
    </location>
</feature>
<dbReference type="Pfam" id="PF14432">
    <property type="entry name" value="DYW_deaminase"/>
    <property type="match status" value="1"/>
</dbReference>
<dbReference type="PROSITE" id="PS51375">
    <property type="entry name" value="PPR"/>
    <property type="match status" value="7"/>
</dbReference>
<dbReference type="InterPro" id="IPR032867">
    <property type="entry name" value="DYW_dom"/>
</dbReference>
<dbReference type="PANTHER" id="PTHR47926">
    <property type="entry name" value="PENTATRICOPEPTIDE REPEAT-CONTAINING PROTEIN"/>
    <property type="match status" value="1"/>
</dbReference>
<protein>
    <recommendedName>
        <fullName evidence="3">DYW domain-containing protein</fullName>
    </recommendedName>
</protein>
<dbReference type="OrthoDB" id="185373at2759"/>
<dbReference type="SUPFAM" id="SSF48452">
    <property type="entry name" value="TPR-like"/>
    <property type="match status" value="1"/>
</dbReference>
<sequence>MKNVASLVSACWLPSKRLQLLSWSSVAESVLPLHMEEEVPFFDFSGGGHCSETLSMVDTRAMGRRYAEELQDCIEMGSCSNARIIHAHIITSGFNARSFILNRIIDVYSKFGRLHDARKLFEKRLRRDVVAHTTLIAAYSKHGQVGTARELFDGILIRDVVSYNAMISGHVQNGQGYSAIQLFLEMARNEVRPDDFTFTSVLSACGSVTDKNSGMQVHSRLVKAGFGRIVSVGNALVSMYMKCDLVASARQVFDEMPQKDEFTWITVITGYVKSGNLEASRQVFDGMTKKFHLAWNAIIAGYAQFGCYRQALELFGTMLEEGIKLDEFTFTSILSAFANCGFIREGMEVHGYILRRETRLSLHVCNALVSLYTKCGKLDVAMKLFNRMPERDLVSWNAIVCGYVDSGEVEVARKLFEKMSERSVLTWTVMISGYAQHGYGEEALKLFNRMQHEGTKPCDFTFAGAFTACATLGALRHGHQLHSQLIQLGLDSSISAGNALVTMYARCGAVDAAHQAFCTMPHADSVSWNAMIAALGQHGFGEEALELFGQMLHEGIEPDRITFLTVLSACSHAGLVEEGCKYFKSMSKDYGIRTGSDHYARFIDLLGRAGRITEAKEVIESMPTEPDSFVWESLLAGCRIHGNMELGIQAAEKLLELRPEHDGTYVLLSNMYAAVGKWGEVARVRQVMKDRGVKKEPGCSWVDVENQVHVFLVDDTAHPEVKKVYIFLDMLGAAIRKLGYIPDTKFVLHDVKLNQKEYSLSTHSEKLAIGYGLLKLPADSPVRVLKNLRICGDCHNAIKFITMVVKREIIVRDGKRFHHFRDGDCSCGNYW</sequence>
<dbReference type="InterPro" id="IPR046960">
    <property type="entry name" value="PPR_At4g14850-like_plant"/>
</dbReference>
<feature type="repeat" description="PPR" evidence="2">
    <location>
        <begin position="326"/>
        <end position="360"/>
    </location>
</feature>
<dbReference type="PANTHER" id="PTHR47926:SF541">
    <property type="entry name" value="DYW DOMAIN-CONTAINING PROTEIN"/>
    <property type="match status" value="1"/>
</dbReference>
<feature type="repeat" description="PPR" evidence="2">
    <location>
        <begin position="361"/>
        <end position="395"/>
    </location>
</feature>
<proteinExistence type="predicted"/>
<organism evidence="4">
    <name type="scientific">Nymphaea colorata</name>
    <name type="common">pocket water lily</name>
    <dbReference type="NCBI Taxonomy" id="210225"/>
    <lineage>
        <taxon>Eukaryota</taxon>
        <taxon>Viridiplantae</taxon>
        <taxon>Streptophyta</taxon>
        <taxon>Embryophyta</taxon>
        <taxon>Tracheophyta</taxon>
        <taxon>Spermatophyta</taxon>
        <taxon>Magnoliopsida</taxon>
        <taxon>Nymphaeales</taxon>
        <taxon>Nymphaeaceae</taxon>
        <taxon>Nymphaea</taxon>
    </lineage>
</organism>
<dbReference type="FunFam" id="1.25.40.10:FF:000348">
    <property type="entry name" value="Pentatricopeptide repeat-containing protein chloroplastic"/>
    <property type="match status" value="1"/>
</dbReference>
<feature type="repeat" description="PPR" evidence="2">
    <location>
        <begin position="159"/>
        <end position="193"/>
    </location>
</feature>
<dbReference type="GO" id="GO:0008270">
    <property type="term" value="F:zinc ion binding"/>
    <property type="evidence" value="ECO:0007669"/>
    <property type="project" value="InterPro"/>
</dbReference>
<dbReference type="AlphaFoldDB" id="A0A5K1A044"/>
<dbReference type="NCBIfam" id="TIGR00756">
    <property type="entry name" value="PPR"/>
    <property type="match status" value="8"/>
</dbReference>